<dbReference type="AlphaFoldDB" id="A0A1J4MHS6"/>
<organism evidence="1 2">
    <name type="scientific">Cryptosporidium ubiquitum</name>
    <dbReference type="NCBI Taxonomy" id="857276"/>
    <lineage>
        <taxon>Eukaryota</taxon>
        <taxon>Sar</taxon>
        <taxon>Alveolata</taxon>
        <taxon>Apicomplexa</taxon>
        <taxon>Conoidasida</taxon>
        <taxon>Coccidia</taxon>
        <taxon>Eucoccidiorida</taxon>
        <taxon>Eimeriorina</taxon>
        <taxon>Cryptosporidiidae</taxon>
        <taxon>Cryptosporidium</taxon>
    </lineage>
</organism>
<dbReference type="OrthoDB" id="343356at2759"/>
<dbReference type="EMBL" id="LRBP01000017">
    <property type="protein sequence ID" value="OII73011.1"/>
    <property type="molecule type" value="Genomic_DNA"/>
</dbReference>
<comment type="caution">
    <text evidence="1">The sequence shown here is derived from an EMBL/GenBank/DDBJ whole genome shotgun (WGS) entry which is preliminary data.</text>
</comment>
<dbReference type="Proteomes" id="UP000186176">
    <property type="component" value="Unassembled WGS sequence"/>
</dbReference>
<reference evidence="1 2" key="1">
    <citation type="submission" date="2016-10" db="EMBL/GenBank/DDBJ databases">
        <title>Reductive evolution of mitochondrial metabolism and differential evolution of invasion-related proteins in Cryptosporidium.</title>
        <authorList>
            <person name="Liu S."/>
            <person name="Roellig D.M."/>
            <person name="Guo Y."/>
            <person name="Li N."/>
            <person name="Frace M.A."/>
            <person name="Tang K."/>
            <person name="Zhang L."/>
            <person name="Feng Y."/>
            <person name="Xiao L."/>
        </authorList>
    </citation>
    <scope>NUCLEOTIDE SEQUENCE [LARGE SCALE GENOMIC DNA]</scope>
    <source>
        <strain evidence="1">39726</strain>
    </source>
</reference>
<gene>
    <name evidence="1" type="ORF">cubi_02242</name>
</gene>
<evidence type="ECO:0000313" key="2">
    <source>
        <dbReference type="Proteomes" id="UP000186176"/>
    </source>
</evidence>
<sequence>MWIKDRLLICTIPFLLIFGAGLYNNRSISDFEVFSKRYWDFTSSNDFDSPYSHFLIGLTVIINRGLMGGDELVSNAFELLGSKNLLIKLIRFWDSSPPGTPTLTILFLILTFCKLYSTCTDSNIYKCYEGCKFQKKDALIDNLDHDLGRLVKSIVKSKQDKSQKNNGEETSLRGSYFADEISGLENSINSLSHISSEITESLYNFISAFHIDQNDFPDSNELSNFWSETVTNKLQNNLIRQSNTYHGSINQIPFSNQFENNFPVQNSPNFVSHTSAPFSTAVNNGQSTESQNQVNSYLDGQTHQRHFSSEAPPVHLSGDDFVVPRQIANNTEINKYKISELDANDTFLQDKNMNGSDTDQVEYNGGTPNVNTTYEFNSNIYSSLI</sequence>
<dbReference type="RefSeq" id="XP_028874375.1">
    <property type="nucleotide sequence ID" value="XM_029019254.1"/>
</dbReference>
<evidence type="ECO:0000313" key="1">
    <source>
        <dbReference type="EMBL" id="OII73011.1"/>
    </source>
</evidence>
<proteinExistence type="predicted"/>
<protein>
    <submittedName>
        <fullName evidence="1">Uncharacterized protein</fullName>
    </submittedName>
</protein>
<dbReference type="GeneID" id="39979033"/>
<keyword evidence="2" id="KW-1185">Reference proteome</keyword>
<dbReference type="VEuPathDB" id="CryptoDB:cubi_02242"/>
<name>A0A1J4MHS6_9CRYT</name>
<accession>A0A1J4MHS6</accession>